<feature type="compositionally biased region" description="Basic residues" evidence="1">
    <location>
        <begin position="30"/>
        <end position="41"/>
    </location>
</feature>
<gene>
    <name evidence="2" type="ORF">GDO78_006789</name>
</gene>
<protein>
    <submittedName>
        <fullName evidence="2">Uncharacterized protein</fullName>
    </submittedName>
</protein>
<evidence type="ECO:0000256" key="1">
    <source>
        <dbReference type="SAM" id="MobiDB-lite"/>
    </source>
</evidence>
<feature type="region of interest" description="Disordered" evidence="1">
    <location>
        <begin position="30"/>
        <end position="80"/>
    </location>
</feature>
<organism evidence="2 3">
    <name type="scientific">Eleutherodactylus coqui</name>
    <name type="common">Puerto Rican coqui</name>
    <dbReference type="NCBI Taxonomy" id="57060"/>
    <lineage>
        <taxon>Eukaryota</taxon>
        <taxon>Metazoa</taxon>
        <taxon>Chordata</taxon>
        <taxon>Craniata</taxon>
        <taxon>Vertebrata</taxon>
        <taxon>Euteleostomi</taxon>
        <taxon>Amphibia</taxon>
        <taxon>Batrachia</taxon>
        <taxon>Anura</taxon>
        <taxon>Neobatrachia</taxon>
        <taxon>Hyloidea</taxon>
        <taxon>Eleutherodactylidae</taxon>
        <taxon>Eleutherodactylinae</taxon>
        <taxon>Eleutherodactylus</taxon>
        <taxon>Eleutherodactylus</taxon>
    </lineage>
</organism>
<accession>A0A8J6FH86</accession>
<sequence length="110" mass="12453">MEGESLSALCIGNVWKLLRPNAKLLTRARRRNHGGKKKTLKKKDIDSAASCGHKEVVQPEQANAAANSRKRHQERKKKTTRLHKKASWFVLYPNGIHRAFSHFASVLSLL</sequence>
<keyword evidence="3" id="KW-1185">Reference proteome</keyword>
<dbReference type="AlphaFoldDB" id="A0A8J6FH86"/>
<feature type="compositionally biased region" description="Basic and acidic residues" evidence="1">
    <location>
        <begin position="42"/>
        <end position="57"/>
    </location>
</feature>
<comment type="caution">
    <text evidence="2">The sequence shown here is derived from an EMBL/GenBank/DDBJ whole genome shotgun (WGS) entry which is preliminary data.</text>
</comment>
<reference evidence="2" key="1">
    <citation type="thesis" date="2020" institute="ProQuest LLC" country="789 East Eisenhower Parkway, Ann Arbor, MI, USA">
        <title>Comparative Genomics and Chromosome Evolution.</title>
        <authorList>
            <person name="Mudd A.B."/>
        </authorList>
    </citation>
    <scope>NUCLEOTIDE SEQUENCE</scope>
    <source>
        <strain evidence="2">HN-11 Male</strain>
        <tissue evidence="2">Kidney and liver</tissue>
    </source>
</reference>
<proteinExistence type="predicted"/>
<name>A0A8J6FH86_ELECQ</name>
<dbReference type="EMBL" id="WNTK01000003">
    <property type="protein sequence ID" value="KAG9486599.1"/>
    <property type="molecule type" value="Genomic_DNA"/>
</dbReference>
<evidence type="ECO:0000313" key="3">
    <source>
        <dbReference type="Proteomes" id="UP000770717"/>
    </source>
</evidence>
<evidence type="ECO:0000313" key="2">
    <source>
        <dbReference type="EMBL" id="KAG9486599.1"/>
    </source>
</evidence>
<feature type="compositionally biased region" description="Basic residues" evidence="1">
    <location>
        <begin position="68"/>
        <end position="80"/>
    </location>
</feature>
<dbReference type="Proteomes" id="UP000770717">
    <property type="component" value="Unassembled WGS sequence"/>
</dbReference>